<sequence>MAAKKHIGGCDCVITQRLQLPIEPREFRKSSLAIITVNMTLRTQGDFWDESTRSANDDTKTSLTLQTRARIMWNFMSQFSVNCAKMIRKILKNKPVAVLSIACKES</sequence>
<keyword evidence="1" id="KW-1185">Reference proteome</keyword>
<reference evidence="2" key="1">
    <citation type="submission" date="2016-11" db="UniProtKB">
        <authorList>
            <consortium name="WormBaseParasite"/>
        </authorList>
    </citation>
    <scope>IDENTIFICATION</scope>
</reference>
<dbReference type="Proteomes" id="UP000095287">
    <property type="component" value="Unplaced"/>
</dbReference>
<accession>A0A1I7Z086</accession>
<organism evidence="1 2">
    <name type="scientific">Steinernema glaseri</name>
    <dbReference type="NCBI Taxonomy" id="37863"/>
    <lineage>
        <taxon>Eukaryota</taxon>
        <taxon>Metazoa</taxon>
        <taxon>Ecdysozoa</taxon>
        <taxon>Nematoda</taxon>
        <taxon>Chromadorea</taxon>
        <taxon>Rhabditida</taxon>
        <taxon>Tylenchina</taxon>
        <taxon>Panagrolaimomorpha</taxon>
        <taxon>Strongyloidoidea</taxon>
        <taxon>Steinernematidae</taxon>
        <taxon>Steinernema</taxon>
    </lineage>
</organism>
<dbReference type="AlphaFoldDB" id="A0A1I7Z086"/>
<proteinExistence type="predicted"/>
<protein>
    <submittedName>
        <fullName evidence="2">Uncharacterized protein</fullName>
    </submittedName>
</protein>
<dbReference type="WBParaSite" id="L893_g21539.t1">
    <property type="protein sequence ID" value="L893_g21539.t1"/>
    <property type="gene ID" value="L893_g21539"/>
</dbReference>
<name>A0A1I7Z086_9BILA</name>
<evidence type="ECO:0000313" key="2">
    <source>
        <dbReference type="WBParaSite" id="L893_g21539.t1"/>
    </source>
</evidence>
<evidence type="ECO:0000313" key="1">
    <source>
        <dbReference type="Proteomes" id="UP000095287"/>
    </source>
</evidence>